<sequence>MADKIICDYCSEIRKVEIGFLSMDSYRRHLKTTGHKVNFNVYLAIHTRGK</sequence>
<comment type="caution">
    <text evidence="1">The sequence shown here is derived from an EMBL/GenBank/DDBJ whole genome shotgun (WGS) entry which is preliminary data.</text>
</comment>
<reference evidence="1" key="1">
    <citation type="journal article" date="2015" name="Nature">
        <title>Complex archaea that bridge the gap between prokaryotes and eukaryotes.</title>
        <authorList>
            <person name="Spang A."/>
            <person name="Saw J.H."/>
            <person name="Jorgensen S.L."/>
            <person name="Zaremba-Niedzwiedzka K."/>
            <person name="Martijn J."/>
            <person name="Lind A.E."/>
            <person name="van Eijk R."/>
            <person name="Schleper C."/>
            <person name="Guy L."/>
            <person name="Ettema T.J."/>
        </authorList>
    </citation>
    <scope>NUCLEOTIDE SEQUENCE</scope>
</reference>
<protein>
    <submittedName>
        <fullName evidence="1">Uncharacterized protein</fullName>
    </submittedName>
</protein>
<name>A0A0F9P705_9ZZZZ</name>
<dbReference type="AlphaFoldDB" id="A0A0F9P705"/>
<evidence type="ECO:0000313" key="1">
    <source>
        <dbReference type="EMBL" id="KKN20192.1"/>
    </source>
</evidence>
<gene>
    <name evidence="1" type="ORF">LCGC14_0938180</name>
</gene>
<dbReference type="EMBL" id="LAZR01003265">
    <property type="protein sequence ID" value="KKN20192.1"/>
    <property type="molecule type" value="Genomic_DNA"/>
</dbReference>
<proteinExistence type="predicted"/>
<organism evidence="1">
    <name type="scientific">marine sediment metagenome</name>
    <dbReference type="NCBI Taxonomy" id="412755"/>
    <lineage>
        <taxon>unclassified sequences</taxon>
        <taxon>metagenomes</taxon>
        <taxon>ecological metagenomes</taxon>
    </lineage>
</organism>
<accession>A0A0F9P705</accession>